<dbReference type="InterPro" id="IPR000294">
    <property type="entry name" value="GLA_domain"/>
</dbReference>
<dbReference type="SMART" id="SM00069">
    <property type="entry name" value="GLA"/>
    <property type="match status" value="3"/>
</dbReference>
<dbReference type="Gene3D" id="4.10.740.10">
    <property type="entry name" value="Coagulation Factor IX"/>
    <property type="match status" value="3"/>
</dbReference>
<sequence>MMNFSRHFGNNMTVILSYGIISLLLFGCQASDLFLQKSAAAQFLSQFYRAINQQTEMFRKWMLNKECCEEICSREEAREIFEDDEKTEIFWDYYIHGKNPKLVTILNNATEILKDQMEINELRKELTGKKQEIRDLEDQLLTKHFGNNMTVILRCGILLLILFDCQASKLFLQKSAAAQFLSRIRGIFKGNLEGECCEKTCSKEEVREIFEDNQRTEIFWYHYVLKKNSNLKNILDNAAKTLEEQMKINELRKELTRKKQEINNLKEELLGKLESCIDVNCMFLQKSLANTFLSRVRRANDGLEELLLDNMERECCEEKCLPEETQEVLRNSPKPEQTWITPNGSVRPLPCFLSQSRCAKDKLKEVYSIGKKIFEKQRDVVYLHQQLIDRKSEILNRMRNLFQSIERLDWSISDQL</sequence>
<feature type="domain" description="Gla" evidence="3">
    <location>
        <begin position="189"/>
        <end position="225"/>
    </location>
</feature>
<gene>
    <name evidence="4" type="ORF">chiPu_0007914</name>
</gene>
<dbReference type="EMBL" id="BEZZ01000253">
    <property type="protein sequence ID" value="GCC29472.1"/>
    <property type="molecule type" value="Genomic_DNA"/>
</dbReference>
<dbReference type="AlphaFoldDB" id="A0A401SGC2"/>
<dbReference type="PANTHER" id="PTHR24278">
    <property type="entry name" value="COAGULATION FACTOR"/>
    <property type="match status" value="1"/>
</dbReference>
<evidence type="ECO:0000313" key="5">
    <source>
        <dbReference type="Proteomes" id="UP000287033"/>
    </source>
</evidence>
<accession>A0A401SGC2</accession>
<evidence type="ECO:0000256" key="2">
    <source>
        <dbReference type="SAM" id="Coils"/>
    </source>
</evidence>
<proteinExistence type="predicted"/>
<evidence type="ECO:0000256" key="1">
    <source>
        <dbReference type="ARBA" id="ARBA00023157"/>
    </source>
</evidence>
<dbReference type="InterPro" id="IPR050442">
    <property type="entry name" value="Peptidase_S1_coag_factors"/>
</dbReference>
<dbReference type="GO" id="GO:0005886">
    <property type="term" value="C:plasma membrane"/>
    <property type="evidence" value="ECO:0007669"/>
    <property type="project" value="TreeGrafter"/>
</dbReference>
<evidence type="ECO:0000313" key="4">
    <source>
        <dbReference type="EMBL" id="GCC29472.1"/>
    </source>
</evidence>
<protein>
    <recommendedName>
        <fullName evidence="3">Gla domain-containing protein</fullName>
    </recommendedName>
</protein>
<dbReference type="FunFam" id="4.10.740.10:FF:000001">
    <property type="entry name" value="vitamin K-dependent protein S"/>
    <property type="match status" value="1"/>
</dbReference>
<keyword evidence="2" id="KW-0175">Coiled coil</keyword>
<dbReference type="GO" id="GO:0005615">
    <property type="term" value="C:extracellular space"/>
    <property type="evidence" value="ECO:0007669"/>
    <property type="project" value="TreeGrafter"/>
</dbReference>
<dbReference type="Pfam" id="PF00594">
    <property type="entry name" value="Gla"/>
    <property type="match status" value="3"/>
</dbReference>
<comment type="caution">
    <text evidence="4">The sequence shown here is derived from an EMBL/GenBank/DDBJ whole genome shotgun (WGS) entry which is preliminary data.</text>
</comment>
<feature type="domain" description="Gla" evidence="3">
    <location>
        <begin position="298"/>
        <end position="344"/>
    </location>
</feature>
<feature type="coiled-coil region" evidence="2">
    <location>
        <begin position="112"/>
        <end position="139"/>
    </location>
</feature>
<dbReference type="PRINTS" id="PR00001">
    <property type="entry name" value="GLABLOOD"/>
</dbReference>
<feature type="coiled-coil region" evidence="2">
    <location>
        <begin position="241"/>
        <end position="275"/>
    </location>
</feature>
<dbReference type="InterPro" id="IPR035972">
    <property type="entry name" value="GLA-like_dom_SF"/>
</dbReference>
<evidence type="ECO:0000259" key="3">
    <source>
        <dbReference type="PROSITE" id="PS50998"/>
    </source>
</evidence>
<keyword evidence="5" id="KW-1185">Reference proteome</keyword>
<dbReference type="GO" id="GO:0005509">
    <property type="term" value="F:calcium ion binding"/>
    <property type="evidence" value="ECO:0007669"/>
    <property type="project" value="InterPro"/>
</dbReference>
<dbReference type="PROSITE" id="PS50998">
    <property type="entry name" value="GLA_2"/>
    <property type="match status" value="3"/>
</dbReference>
<dbReference type="PROSITE" id="PS00011">
    <property type="entry name" value="GLA_1"/>
    <property type="match status" value="1"/>
</dbReference>
<dbReference type="PANTHER" id="PTHR24278:SF30">
    <property type="entry name" value="TRANSMEMBRANE GAMMA-CARBOXYGLUTAMIC ACID PROTEIN 2"/>
    <property type="match status" value="1"/>
</dbReference>
<reference evidence="4 5" key="1">
    <citation type="journal article" date="2018" name="Nat. Ecol. Evol.">
        <title>Shark genomes provide insights into elasmobranch evolution and the origin of vertebrates.</title>
        <authorList>
            <person name="Hara Y"/>
            <person name="Yamaguchi K"/>
            <person name="Onimaru K"/>
            <person name="Kadota M"/>
            <person name="Koyanagi M"/>
            <person name="Keeley SD"/>
            <person name="Tatsumi K"/>
            <person name="Tanaka K"/>
            <person name="Motone F"/>
            <person name="Kageyama Y"/>
            <person name="Nozu R"/>
            <person name="Adachi N"/>
            <person name="Nishimura O"/>
            <person name="Nakagawa R"/>
            <person name="Tanegashima C"/>
            <person name="Kiyatake I"/>
            <person name="Matsumoto R"/>
            <person name="Murakumo K"/>
            <person name="Nishida K"/>
            <person name="Terakita A"/>
            <person name="Kuratani S"/>
            <person name="Sato K"/>
            <person name="Hyodo S Kuraku.S."/>
        </authorList>
    </citation>
    <scope>NUCLEOTIDE SEQUENCE [LARGE SCALE GENOMIC DNA]</scope>
</reference>
<dbReference type="SUPFAM" id="SSF57630">
    <property type="entry name" value="GLA-domain"/>
    <property type="match status" value="3"/>
</dbReference>
<dbReference type="InterPro" id="IPR017857">
    <property type="entry name" value="Coagulation_fac-like_Gla_dom"/>
</dbReference>
<dbReference type="Proteomes" id="UP000287033">
    <property type="component" value="Unassembled WGS sequence"/>
</dbReference>
<feature type="domain" description="Gla" evidence="3">
    <location>
        <begin position="50"/>
        <end position="96"/>
    </location>
</feature>
<dbReference type="PROSITE" id="PS51257">
    <property type="entry name" value="PROKAR_LIPOPROTEIN"/>
    <property type="match status" value="1"/>
</dbReference>
<keyword evidence="1" id="KW-1015">Disulfide bond</keyword>
<organism evidence="4 5">
    <name type="scientific">Chiloscyllium punctatum</name>
    <name type="common">Brownbanded bambooshark</name>
    <name type="synonym">Hemiscyllium punctatum</name>
    <dbReference type="NCBI Taxonomy" id="137246"/>
    <lineage>
        <taxon>Eukaryota</taxon>
        <taxon>Metazoa</taxon>
        <taxon>Chordata</taxon>
        <taxon>Craniata</taxon>
        <taxon>Vertebrata</taxon>
        <taxon>Chondrichthyes</taxon>
        <taxon>Elasmobranchii</taxon>
        <taxon>Galeomorphii</taxon>
        <taxon>Galeoidea</taxon>
        <taxon>Orectolobiformes</taxon>
        <taxon>Hemiscylliidae</taxon>
        <taxon>Chiloscyllium</taxon>
    </lineage>
</organism>
<dbReference type="OrthoDB" id="9949988at2759"/>
<name>A0A401SGC2_CHIPU</name>